<gene>
    <name evidence="1" type="ORF">QJS10_CPB22g00549</name>
</gene>
<proteinExistence type="predicted"/>
<sequence length="113" mass="12901">MHTLPHTLPRSNTYGITYTSRVWAPRLQRPVLVLGLRPCLLYAYKGVEEAYEVYMSVETGQDGWPKSIWRGLISLSNICTADPRSDRYDAFTSFGITALEYNSYVNDRTQTTS</sequence>
<keyword evidence="2" id="KW-1185">Reference proteome</keyword>
<accession>A0AAV9C2C6</accession>
<comment type="caution">
    <text evidence="1">The sequence shown here is derived from an EMBL/GenBank/DDBJ whole genome shotgun (WGS) entry which is preliminary data.</text>
</comment>
<name>A0AAV9C2C6_ACOCL</name>
<reference evidence="1" key="1">
    <citation type="journal article" date="2023" name="Nat. Commun.">
        <title>Diploid and tetraploid genomes of Acorus and the evolution of monocots.</title>
        <authorList>
            <person name="Ma L."/>
            <person name="Liu K.W."/>
            <person name="Li Z."/>
            <person name="Hsiao Y.Y."/>
            <person name="Qi Y."/>
            <person name="Fu T."/>
            <person name="Tang G.D."/>
            <person name="Zhang D."/>
            <person name="Sun W.H."/>
            <person name="Liu D.K."/>
            <person name="Li Y."/>
            <person name="Chen G.Z."/>
            <person name="Liu X.D."/>
            <person name="Liao X.Y."/>
            <person name="Jiang Y.T."/>
            <person name="Yu X."/>
            <person name="Hao Y."/>
            <person name="Huang J."/>
            <person name="Zhao X.W."/>
            <person name="Ke S."/>
            <person name="Chen Y.Y."/>
            <person name="Wu W.L."/>
            <person name="Hsu J.L."/>
            <person name="Lin Y.F."/>
            <person name="Huang M.D."/>
            <person name="Li C.Y."/>
            <person name="Huang L."/>
            <person name="Wang Z.W."/>
            <person name="Zhao X."/>
            <person name="Zhong W.Y."/>
            <person name="Peng D.H."/>
            <person name="Ahmad S."/>
            <person name="Lan S."/>
            <person name="Zhang J.S."/>
            <person name="Tsai W.C."/>
            <person name="Van de Peer Y."/>
            <person name="Liu Z.J."/>
        </authorList>
    </citation>
    <scope>NUCLEOTIDE SEQUENCE</scope>
    <source>
        <strain evidence="1">CP</strain>
    </source>
</reference>
<evidence type="ECO:0000313" key="2">
    <source>
        <dbReference type="Proteomes" id="UP001180020"/>
    </source>
</evidence>
<dbReference type="Proteomes" id="UP001180020">
    <property type="component" value="Unassembled WGS sequence"/>
</dbReference>
<organism evidence="1 2">
    <name type="scientific">Acorus calamus</name>
    <name type="common">Sweet flag</name>
    <dbReference type="NCBI Taxonomy" id="4465"/>
    <lineage>
        <taxon>Eukaryota</taxon>
        <taxon>Viridiplantae</taxon>
        <taxon>Streptophyta</taxon>
        <taxon>Embryophyta</taxon>
        <taxon>Tracheophyta</taxon>
        <taxon>Spermatophyta</taxon>
        <taxon>Magnoliopsida</taxon>
        <taxon>Liliopsida</taxon>
        <taxon>Acoraceae</taxon>
        <taxon>Acorus</taxon>
    </lineage>
</organism>
<evidence type="ECO:0000313" key="1">
    <source>
        <dbReference type="EMBL" id="KAK1282801.1"/>
    </source>
</evidence>
<reference evidence="1" key="2">
    <citation type="submission" date="2023-06" db="EMBL/GenBank/DDBJ databases">
        <authorList>
            <person name="Ma L."/>
            <person name="Liu K.-W."/>
            <person name="Li Z."/>
            <person name="Hsiao Y.-Y."/>
            <person name="Qi Y."/>
            <person name="Fu T."/>
            <person name="Tang G."/>
            <person name="Zhang D."/>
            <person name="Sun W.-H."/>
            <person name="Liu D.-K."/>
            <person name="Li Y."/>
            <person name="Chen G.-Z."/>
            <person name="Liu X.-D."/>
            <person name="Liao X.-Y."/>
            <person name="Jiang Y.-T."/>
            <person name="Yu X."/>
            <person name="Hao Y."/>
            <person name="Huang J."/>
            <person name="Zhao X.-W."/>
            <person name="Ke S."/>
            <person name="Chen Y.-Y."/>
            <person name="Wu W.-L."/>
            <person name="Hsu J.-L."/>
            <person name="Lin Y.-F."/>
            <person name="Huang M.-D."/>
            <person name="Li C.-Y."/>
            <person name="Huang L."/>
            <person name="Wang Z.-W."/>
            <person name="Zhao X."/>
            <person name="Zhong W.-Y."/>
            <person name="Peng D.-H."/>
            <person name="Ahmad S."/>
            <person name="Lan S."/>
            <person name="Zhang J.-S."/>
            <person name="Tsai W.-C."/>
            <person name="Van De Peer Y."/>
            <person name="Liu Z.-J."/>
        </authorList>
    </citation>
    <scope>NUCLEOTIDE SEQUENCE</scope>
    <source>
        <strain evidence="1">CP</strain>
        <tissue evidence="1">Leaves</tissue>
    </source>
</reference>
<dbReference type="EMBL" id="JAUJYO010000022">
    <property type="protein sequence ID" value="KAK1282801.1"/>
    <property type="molecule type" value="Genomic_DNA"/>
</dbReference>
<dbReference type="AlphaFoldDB" id="A0AAV9C2C6"/>
<protein>
    <submittedName>
        <fullName evidence="1">Uncharacterized protein</fullName>
    </submittedName>
</protein>